<evidence type="ECO:0000313" key="7">
    <source>
        <dbReference type="Proteomes" id="UP000199502"/>
    </source>
</evidence>
<dbReference type="GO" id="GO:0006572">
    <property type="term" value="P:L-tyrosine catabolic process"/>
    <property type="evidence" value="ECO:0007669"/>
    <property type="project" value="TreeGrafter"/>
</dbReference>
<feature type="domain" description="VOC" evidence="5">
    <location>
        <begin position="121"/>
        <end position="268"/>
    </location>
</feature>
<evidence type="ECO:0000256" key="4">
    <source>
        <dbReference type="ARBA" id="ARBA00023004"/>
    </source>
</evidence>
<dbReference type="PANTHER" id="PTHR11959">
    <property type="entry name" value="4-HYDROXYPHENYLPYRUVATE DIOXYGENASE"/>
    <property type="match status" value="1"/>
</dbReference>
<keyword evidence="6" id="KW-0560">Oxidoreductase</keyword>
<evidence type="ECO:0000313" key="6">
    <source>
        <dbReference type="EMBL" id="SCY95772.1"/>
    </source>
</evidence>
<dbReference type="EMBL" id="FMVT01000023">
    <property type="protein sequence ID" value="SCY95772.1"/>
    <property type="molecule type" value="Genomic_DNA"/>
</dbReference>
<dbReference type="Proteomes" id="UP000199502">
    <property type="component" value="Unassembled WGS sequence"/>
</dbReference>
<dbReference type="InterPro" id="IPR037523">
    <property type="entry name" value="VOC_core"/>
</dbReference>
<dbReference type="GO" id="GO:0003868">
    <property type="term" value="F:4-hydroxyphenylpyruvate dioxygenase activity"/>
    <property type="evidence" value="ECO:0007669"/>
    <property type="project" value="InterPro"/>
</dbReference>
<evidence type="ECO:0000259" key="5">
    <source>
        <dbReference type="PROSITE" id="PS51819"/>
    </source>
</evidence>
<keyword evidence="6" id="KW-0223">Dioxygenase</keyword>
<dbReference type="AlphaFoldDB" id="A0A1G5K564"/>
<gene>
    <name evidence="6" type="ORF">SAMN05660710_03694</name>
</gene>
<dbReference type="SUPFAM" id="SSF54593">
    <property type="entry name" value="Glyoxalase/Bleomycin resistance protein/Dihydroxybiphenyl dioxygenase"/>
    <property type="match status" value="1"/>
</dbReference>
<dbReference type="InterPro" id="IPR005956">
    <property type="entry name" value="4OHPhenylPyrv_dOase"/>
</dbReference>
<dbReference type="Pfam" id="PF00903">
    <property type="entry name" value="Glyoxalase"/>
    <property type="match status" value="1"/>
</dbReference>
<reference evidence="6 7" key="1">
    <citation type="submission" date="2016-10" db="EMBL/GenBank/DDBJ databases">
        <authorList>
            <person name="de Groot N.N."/>
        </authorList>
    </citation>
    <scope>NUCLEOTIDE SEQUENCE [LARGE SCALE GENOMIC DNA]</scope>
    <source>
        <strain evidence="6 7">CGMCC 1.8925</strain>
    </source>
</reference>
<keyword evidence="6" id="KW-0670">Pyruvate</keyword>
<dbReference type="Pfam" id="PF14696">
    <property type="entry name" value="Glyoxalase_5"/>
    <property type="match status" value="1"/>
</dbReference>
<comment type="similarity">
    <text evidence="2">Belongs to the 4HPPD family.</text>
</comment>
<comment type="cofactor">
    <cofactor evidence="1">
        <name>Fe cation</name>
        <dbReference type="ChEBI" id="CHEBI:24875"/>
    </cofactor>
</comment>
<proteinExistence type="inferred from homology"/>
<evidence type="ECO:0000256" key="2">
    <source>
        <dbReference type="ARBA" id="ARBA00005877"/>
    </source>
</evidence>
<organism evidence="6 7">
    <name type="scientific">Paracoccus tibetensis</name>
    <dbReference type="NCBI Taxonomy" id="336292"/>
    <lineage>
        <taxon>Bacteria</taxon>
        <taxon>Pseudomonadati</taxon>
        <taxon>Pseudomonadota</taxon>
        <taxon>Alphaproteobacteria</taxon>
        <taxon>Rhodobacterales</taxon>
        <taxon>Paracoccaceae</taxon>
        <taxon>Paracoccus</taxon>
    </lineage>
</organism>
<accession>A0A1G5K564</accession>
<evidence type="ECO:0000256" key="1">
    <source>
        <dbReference type="ARBA" id="ARBA00001962"/>
    </source>
</evidence>
<dbReference type="Gene3D" id="3.10.180.10">
    <property type="entry name" value="2,3-Dihydroxybiphenyl 1,2-Dioxygenase, domain 1"/>
    <property type="match status" value="2"/>
</dbReference>
<evidence type="ECO:0000256" key="3">
    <source>
        <dbReference type="ARBA" id="ARBA00022737"/>
    </source>
</evidence>
<keyword evidence="7" id="KW-1185">Reference proteome</keyword>
<dbReference type="InterPro" id="IPR029068">
    <property type="entry name" value="Glyas_Bleomycin-R_OHBP_Dase"/>
</dbReference>
<sequence>GFARAGAHVSKPVTLWRQGRANVLVNTGEAGFTHSTYLTHGTTVSEIALMVPDAQAAFARATGLLAQPHGEEPAAGELRIPAIRGVGGSVLRLLDEGADLAGIWQVDFAASPAELGAGITGIDHIGQTMAYDEMLSWSLFYTAIFDARKAPMVDVADPDGLVRSQAIRAGGLRVTLNGAEARHTLAGRFIEDSFGASVQHVAFATDDIFATAEVLAERGFAALRIGANYYADIEARFGLDSALIAKMQAASIMYDEDASGRFFQLYSQPRGDGFFFEIVERKGGYDGYGAPNAPFRIAAQKRAARPVGMPRR</sequence>
<keyword evidence="4" id="KW-0408">Iron</keyword>
<protein>
    <submittedName>
        <fullName evidence="6">4-hydroxyphenylpyruvate dioxygenase</fullName>
    </submittedName>
</protein>
<dbReference type="STRING" id="336292.SAMN05660710_03694"/>
<dbReference type="PANTHER" id="PTHR11959:SF1">
    <property type="entry name" value="4-HYDROXYPHENYLPYRUVATE DIOXYGENASE"/>
    <property type="match status" value="1"/>
</dbReference>
<keyword evidence="3" id="KW-0677">Repeat</keyword>
<name>A0A1G5K564_9RHOB</name>
<dbReference type="InterPro" id="IPR004360">
    <property type="entry name" value="Glyas_Fos-R_dOase_dom"/>
</dbReference>
<dbReference type="PROSITE" id="PS51819">
    <property type="entry name" value="VOC"/>
    <property type="match status" value="1"/>
</dbReference>
<feature type="non-terminal residue" evidence="6">
    <location>
        <position position="1"/>
    </location>
</feature>
<dbReference type="RefSeq" id="WP_175453444.1">
    <property type="nucleotide sequence ID" value="NZ_FMVT01000023.1"/>
</dbReference>